<accession>Q4C2G0</accession>
<proteinExistence type="predicted"/>
<feature type="domain" description="AB hydrolase-1" evidence="1">
    <location>
        <begin position="49"/>
        <end position="280"/>
    </location>
</feature>
<dbReference type="InterPro" id="IPR000073">
    <property type="entry name" value="AB_hydrolase_1"/>
</dbReference>
<keyword evidence="2" id="KW-0378">Hydrolase</keyword>
<dbReference type="AlphaFoldDB" id="Q4C2G0"/>
<protein>
    <submittedName>
        <fullName evidence="2">Alpha/beta hydrolase fold</fullName>
    </submittedName>
</protein>
<dbReference type="Gene3D" id="3.40.50.1820">
    <property type="entry name" value="alpha/beta hydrolase"/>
    <property type="match status" value="1"/>
</dbReference>
<dbReference type="RefSeq" id="WP_007305965.1">
    <property type="nucleotide sequence ID" value="NZ_AADV02000029.1"/>
</dbReference>
<dbReference type="PANTHER" id="PTHR43689:SF8">
    <property type="entry name" value="ALPHA_BETA-HYDROLASES SUPERFAMILY PROTEIN"/>
    <property type="match status" value="1"/>
</dbReference>
<reference evidence="2" key="3">
    <citation type="submission" date="2016-12" db="EMBL/GenBank/DDBJ databases">
        <title>Annotation of the draft genome assembly of Crocosphaera watsonii WH 8501.</title>
        <authorList>
            <consortium name="US DOE Joint Genome Institute (JGI-ORNL)"/>
            <person name="Larimer F."/>
            <person name="Land M."/>
        </authorList>
    </citation>
    <scope>NUCLEOTIDE SEQUENCE</scope>
    <source>
        <strain evidence="2">WH 8501</strain>
    </source>
</reference>
<dbReference type="InterPro" id="IPR029058">
    <property type="entry name" value="AB_hydrolase_fold"/>
</dbReference>
<name>Q4C2G0_CROWT</name>
<dbReference type="EMBL" id="AADV02000029">
    <property type="protein sequence ID" value="EAM50347.1"/>
    <property type="molecule type" value="Genomic_DNA"/>
</dbReference>
<dbReference type="PANTHER" id="PTHR43689">
    <property type="entry name" value="HYDROLASE"/>
    <property type="match status" value="1"/>
</dbReference>
<dbReference type="GO" id="GO:0016787">
    <property type="term" value="F:hydrolase activity"/>
    <property type="evidence" value="ECO:0007669"/>
    <property type="project" value="UniProtKB-KW"/>
</dbReference>
<evidence type="ECO:0000313" key="3">
    <source>
        <dbReference type="Proteomes" id="UP000003922"/>
    </source>
</evidence>
<dbReference type="PRINTS" id="PR00111">
    <property type="entry name" value="ABHYDROLASE"/>
</dbReference>
<gene>
    <name evidence="2" type="ORF">CwatDRAFT_3343</name>
</gene>
<sequence>MVFLPFEAKNLTEETSLDLVDKIKFENIITPLSPQPIPTSYVFQGEEKPPVLLLHGFDSSLLEYRRLFPILSQSHATWAIDLLGFGFTERSSDLLFSPETIKTHLYYTWKTLIKEPCILVGASMGGATAIDFTLTYPETVSKLVLIDSAGLAAPPKIGKFMFPPLDYLSTAFLRNLKVRQKISESAYYDKSFANKDAQLCAALHLKCEQWSQALISFTKSGGYGSLKQEIINLKQETIVIWGENDKILGTKDANKFKELIPNSQLIWIPECGHVPHLEKAEFTAKAILN</sequence>
<organism evidence="2 3">
    <name type="scientific">Crocosphaera watsonii WH 8501</name>
    <dbReference type="NCBI Taxonomy" id="165597"/>
    <lineage>
        <taxon>Bacteria</taxon>
        <taxon>Bacillati</taxon>
        <taxon>Cyanobacteriota</taxon>
        <taxon>Cyanophyceae</taxon>
        <taxon>Oscillatoriophycideae</taxon>
        <taxon>Chroococcales</taxon>
        <taxon>Aphanothecaceae</taxon>
        <taxon>Crocosphaera</taxon>
    </lineage>
</organism>
<dbReference type="Proteomes" id="UP000003922">
    <property type="component" value="Unassembled WGS sequence"/>
</dbReference>
<keyword evidence="3" id="KW-1185">Reference proteome</keyword>
<dbReference type="Pfam" id="PF00561">
    <property type="entry name" value="Abhydrolase_1"/>
    <property type="match status" value="1"/>
</dbReference>
<dbReference type="KEGG" id="cwa:CwatDRAFT_3343"/>
<reference evidence="2" key="1">
    <citation type="submission" date="2004-02" db="EMBL/GenBank/DDBJ databases">
        <authorList>
            <consortium name="DOE Joint Genome Institute"/>
        </authorList>
    </citation>
    <scope>NUCLEOTIDE SEQUENCE [LARGE SCALE GENOMIC DNA]</scope>
    <source>
        <strain evidence="2">WH 8501</strain>
    </source>
</reference>
<reference evidence="2" key="2">
    <citation type="submission" date="2005-06" db="EMBL/GenBank/DDBJ databases">
        <title>Sequencing of the draft genome and assembly of Crocosphaera watsonii WH 8501.</title>
        <authorList>
            <consortium name="US DOE Joint Genome Institute (JGI-PGF)"/>
            <person name="Copeland A."/>
            <person name="Lucas S."/>
            <person name="Lapidus A."/>
            <person name="Barry K."/>
            <person name="Detter C."/>
            <person name="Glavina T."/>
            <person name="Hammon N."/>
            <person name="Israni S."/>
            <person name="Pitluck S."/>
            <person name="Richardson P."/>
        </authorList>
    </citation>
    <scope>NUCLEOTIDE SEQUENCE [LARGE SCALE GENOMIC DNA]</scope>
    <source>
        <strain evidence="2">WH 8501</strain>
    </source>
</reference>
<evidence type="ECO:0000259" key="1">
    <source>
        <dbReference type="Pfam" id="PF00561"/>
    </source>
</evidence>
<comment type="caution">
    <text evidence="2">The sequence shown here is derived from an EMBL/GenBank/DDBJ whole genome shotgun (WGS) entry which is preliminary data.</text>
</comment>
<evidence type="ECO:0000313" key="2">
    <source>
        <dbReference type="EMBL" id="EAM50347.1"/>
    </source>
</evidence>
<dbReference type="ESTHER" id="crowt-q4c2g0">
    <property type="family name" value="AlphaBeta_hydrolase"/>
</dbReference>
<dbReference type="OrthoDB" id="9780765at2"/>
<dbReference type="SUPFAM" id="SSF53474">
    <property type="entry name" value="alpha/beta-Hydrolases"/>
    <property type="match status" value="1"/>
</dbReference>